<dbReference type="InterPro" id="IPR022059">
    <property type="entry name" value="DUF3615"/>
</dbReference>
<dbReference type="OrthoDB" id="691443at2759"/>
<accession>A0A835AMA3</accession>
<evidence type="ECO:0000313" key="2">
    <source>
        <dbReference type="EMBL" id="KAF8662158.1"/>
    </source>
</evidence>
<dbReference type="EMBL" id="JACEFO010002381">
    <property type="protein sequence ID" value="KAF8662158.1"/>
    <property type="molecule type" value="Genomic_DNA"/>
</dbReference>
<proteinExistence type="predicted"/>
<dbReference type="AlphaFoldDB" id="A0A835AMA3"/>
<keyword evidence="3" id="KW-1185">Reference proteome</keyword>
<name>A0A835AMA3_9POAL</name>
<feature type="domain" description="DUF3615" evidence="1">
    <location>
        <begin position="82"/>
        <end position="156"/>
    </location>
</feature>
<reference evidence="2" key="1">
    <citation type="submission" date="2020-07" db="EMBL/GenBank/DDBJ databases">
        <title>Genome sequence and genetic diversity analysis of an under-domesticated orphan crop, white fonio (Digitaria exilis).</title>
        <authorList>
            <person name="Bennetzen J.L."/>
            <person name="Chen S."/>
            <person name="Ma X."/>
            <person name="Wang X."/>
            <person name="Yssel A.E.J."/>
            <person name="Chaluvadi S.R."/>
            <person name="Johnson M."/>
            <person name="Gangashetty P."/>
            <person name="Hamidou F."/>
            <person name="Sanogo M.D."/>
            <person name="Zwaenepoel A."/>
            <person name="Wallace J."/>
            <person name="Van De Peer Y."/>
            <person name="Van Deynze A."/>
        </authorList>
    </citation>
    <scope>NUCLEOTIDE SEQUENCE</scope>
    <source>
        <tissue evidence="2">Leaves</tissue>
    </source>
</reference>
<organism evidence="2 3">
    <name type="scientific">Digitaria exilis</name>
    <dbReference type="NCBI Taxonomy" id="1010633"/>
    <lineage>
        <taxon>Eukaryota</taxon>
        <taxon>Viridiplantae</taxon>
        <taxon>Streptophyta</taxon>
        <taxon>Embryophyta</taxon>
        <taxon>Tracheophyta</taxon>
        <taxon>Spermatophyta</taxon>
        <taxon>Magnoliopsida</taxon>
        <taxon>Liliopsida</taxon>
        <taxon>Poales</taxon>
        <taxon>Poaceae</taxon>
        <taxon>PACMAD clade</taxon>
        <taxon>Panicoideae</taxon>
        <taxon>Panicodae</taxon>
        <taxon>Paniceae</taxon>
        <taxon>Anthephorinae</taxon>
        <taxon>Digitaria</taxon>
    </lineage>
</organism>
<evidence type="ECO:0000313" key="3">
    <source>
        <dbReference type="Proteomes" id="UP000636709"/>
    </source>
</evidence>
<dbReference type="Pfam" id="PF12274">
    <property type="entry name" value="DUF3615"/>
    <property type="match status" value="1"/>
</dbReference>
<dbReference type="PANTHER" id="PTHR33326">
    <property type="entry name" value="OS05G0543800 PROTEIN"/>
    <property type="match status" value="1"/>
</dbReference>
<sequence length="164" mass="19522">MDHEGSFYMYPDLGGPFPCIDEADIAIKRYLDELQSRARCKDQGNLNIVDRMVHNCKYYLDGTARRGPNSPSKNYDEKRYLVQALLDQYSDDHNLFGNLELDDILMRRWFCEDHRWFFHFNFTTKKRLFFAEVSHMQGEDVWEINCCCMIEDEDNGIPYSSYLI</sequence>
<comment type="caution">
    <text evidence="2">The sequence shown here is derived from an EMBL/GenBank/DDBJ whole genome shotgun (WGS) entry which is preliminary data.</text>
</comment>
<dbReference type="PANTHER" id="PTHR33326:SF44">
    <property type="entry name" value="OS10G0494950 PROTEIN"/>
    <property type="match status" value="1"/>
</dbReference>
<gene>
    <name evidence="2" type="ORF">HU200_056352</name>
</gene>
<protein>
    <recommendedName>
        <fullName evidence="1">DUF3615 domain-containing protein</fullName>
    </recommendedName>
</protein>
<evidence type="ECO:0000259" key="1">
    <source>
        <dbReference type="Pfam" id="PF12274"/>
    </source>
</evidence>
<dbReference type="Proteomes" id="UP000636709">
    <property type="component" value="Unassembled WGS sequence"/>
</dbReference>